<dbReference type="EMBL" id="CM042024">
    <property type="protein sequence ID" value="KAI3811774.1"/>
    <property type="molecule type" value="Genomic_DNA"/>
</dbReference>
<protein>
    <submittedName>
        <fullName evidence="1">Uncharacterized protein</fullName>
    </submittedName>
</protein>
<keyword evidence="2" id="KW-1185">Reference proteome</keyword>
<accession>A0ACB9IV28</accession>
<proteinExistence type="predicted"/>
<reference evidence="1 2" key="2">
    <citation type="journal article" date="2022" name="Mol. Ecol. Resour.">
        <title>The genomes of chicory, endive, great burdock and yacon provide insights into Asteraceae paleo-polyploidization history and plant inulin production.</title>
        <authorList>
            <person name="Fan W."/>
            <person name="Wang S."/>
            <person name="Wang H."/>
            <person name="Wang A."/>
            <person name="Jiang F."/>
            <person name="Liu H."/>
            <person name="Zhao H."/>
            <person name="Xu D."/>
            <person name="Zhang Y."/>
        </authorList>
    </citation>
    <scope>NUCLEOTIDE SEQUENCE [LARGE SCALE GENOMIC DNA]</scope>
    <source>
        <strain evidence="2">cv. Yunnan</strain>
        <tissue evidence="1">Leaves</tissue>
    </source>
</reference>
<gene>
    <name evidence="1" type="ORF">L1987_21504</name>
</gene>
<organism evidence="1 2">
    <name type="scientific">Smallanthus sonchifolius</name>
    <dbReference type="NCBI Taxonomy" id="185202"/>
    <lineage>
        <taxon>Eukaryota</taxon>
        <taxon>Viridiplantae</taxon>
        <taxon>Streptophyta</taxon>
        <taxon>Embryophyta</taxon>
        <taxon>Tracheophyta</taxon>
        <taxon>Spermatophyta</taxon>
        <taxon>Magnoliopsida</taxon>
        <taxon>eudicotyledons</taxon>
        <taxon>Gunneridae</taxon>
        <taxon>Pentapetalae</taxon>
        <taxon>asterids</taxon>
        <taxon>campanulids</taxon>
        <taxon>Asterales</taxon>
        <taxon>Asteraceae</taxon>
        <taxon>Asteroideae</taxon>
        <taxon>Heliantheae alliance</taxon>
        <taxon>Millerieae</taxon>
        <taxon>Smallanthus</taxon>
    </lineage>
</organism>
<evidence type="ECO:0000313" key="1">
    <source>
        <dbReference type="EMBL" id="KAI3811774.1"/>
    </source>
</evidence>
<evidence type="ECO:0000313" key="2">
    <source>
        <dbReference type="Proteomes" id="UP001056120"/>
    </source>
</evidence>
<dbReference type="Proteomes" id="UP001056120">
    <property type="component" value="Linkage Group LG07"/>
</dbReference>
<comment type="caution">
    <text evidence="1">The sequence shown here is derived from an EMBL/GenBank/DDBJ whole genome shotgun (WGS) entry which is preliminary data.</text>
</comment>
<reference evidence="2" key="1">
    <citation type="journal article" date="2022" name="Mol. Ecol. Resour.">
        <title>The genomes of chicory, endive, great burdock and yacon provide insights into Asteraceae palaeo-polyploidization history and plant inulin production.</title>
        <authorList>
            <person name="Fan W."/>
            <person name="Wang S."/>
            <person name="Wang H."/>
            <person name="Wang A."/>
            <person name="Jiang F."/>
            <person name="Liu H."/>
            <person name="Zhao H."/>
            <person name="Xu D."/>
            <person name="Zhang Y."/>
        </authorList>
    </citation>
    <scope>NUCLEOTIDE SEQUENCE [LARGE SCALE GENOMIC DNA]</scope>
    <source>
        <strain evidence="2">cv. Yunnan</strain>
    </source>
</reference>
<sequence length="274" mass="30453">MEIVGSTRAVLKYECLLFDMDDTLYPLSSGLNFACRKNIEEFMSTYLNIEESQVPDMCLDLYREHGTTMAGLKALGYEFDNDEYHAFVHGPLPCHTLKPDMVLRNLLLSMPQRKIIFTNADRAHAARVLSRLGLEDCFEGVICFETLNMHPVKEVENKNDGGMNDSVTKCSDASATRIICKPALESFQAAAVIANIDPNKTIFFDDSVRNIATAKTAGFHTVIVGRSSLVPGADHVLSSIHNIKETLPELWEDEGEHLEQVFIQPAAVETVVNA</sequence>
<name>A0ACB9IV28_9ASTR</name>